<reference evidence="9" key="1">
    <citation type="submission" date="2016-10" db="EMBL/GenBank/DDBJ databases">
        <authorList>
            <person name="Varghese N."/>
            <person name="Submissions S."/>
        </authorList>
    </citation>
    <scope>NUCLEOTIDE SEQUENCE [LARGE SCALE GENOMIC DNA]</scope>
    <source>
        <strain evidence="9">DSM 21857</strain>
    </source>
</reference>
<feature type="transmembrane region" description="Helical" evidence="6">
    <location>
        <begin position="219"/>
        <end position="241"/>
    </location>
</feature>
<feature type="transmembrane region" description="Helical" evidence="6">
    <location>
        <begin position="158"/>
        <end position="180"/>
    </location>
</feature>
<dbReference type="InterPro" id="IPR000620">
    <property type="entry name" value="EamA_dom"/>
</dbReference>
<feature type="transmembrane region" description="Helical" evidence="6">
    <location>
        <begin position="110"/>
        <end position="129"/>
    </location>
</feature>
<dbReference type="InterPro" id="IPR037185">
    <property type="entry name" value="EmrE-like"/>
</dbReference>
<keyword evidence="9" id="KW-1185">Reference proteome</keyword>
<protein>
    <submittedName>
        <fullName evidence="8">Permease of the drug/metabolite transporter (DMT) superfamily</fullName>
    </submittedName>
</protein>
<feature type="transmembrane region" description="Helical" evidence="6">
    <location>
        <begin position="12"/>
        <end position="35"/>
    </location>
</feature>
<comment type="subcellular location">
    <subcellularLocation>
        <location evidence="1">Membrane</location>
        <topology evidence="1">Multi-pass membrane protein</topology>
    </subcellularLocation>
</comment>
<dbReference type="Pfam" id="PF00892">
    <property type="entry name" value="EamA"/>
    <property type="match status" value="2"/>
</dbReference>
<proteinExistence type="inferred from homology"/>
<dbReference type="Proteomes" id="UP000242763">
    <property type="component" value="Unassembled WGS sequence"/>
</dbReference>
<dbReference type="AlphaFoldDB" id="A0A1I3JTH7"/>
<feature type="domain" description="EamA" evidence="7">
    <location>
        <begin position="162"/>
        <end position="290"/>
    </location>
</feature>
<keyword evidence="4 6" id="KW-1133">Transmembrane helix</keyword>
<keyword evidence="5 6" id="KW-0472">Membrane</keyword>
<dbReference type="STRING" id="1121003.SAMN03080618_00995"/>
<feature type="transmembrane region" description="Helical" evidence="6">
    <location>
        <begin position="84"/>
        <end position="104"/>
    </location>
</feature>
<dbReference type="RefSeq" id="WP_091519325.1">
    <property type="nucleotide sequence ID" value="NZ_FORF01000004.1"/>
</dbReference>
<feature type="transmembrane region" description="Helical" evidence="6">
    <location>
        <begin position="136"/>
        <end position="152"/>
    </location>
</feature>
<dbReference type="EMBL" id="FORF01000004">
    <property type="protein sequence ID" value="SFI63567.1"/>
    <property type="molecule type" value="Genomic_DNA"/>
</dbReference>
<feature type="transmembrane region" description="Helical" evidence="6">
    <location>
        <begin position="55"/>
        <end position="72"/>
    </location>
</feature>
<dbReference type="SUPFAM" id="SSF103481">
    <property type="entry name" value="Multidrug resistance efflux transporter EmrE"/>
    <property type="match status" value="2"/>
</dbReference>
<sequence length="304" mass="32848">MQQSTAPQRYSARDVVISVVLMIVACALLAGTTLIAKILGSPSSDNPLHPMQISAGRFMFAFAALTPLLLWKRPSLRTAVWGNHIMRVLLGWAGVTCMFAASSAMRLADATAISFLNPIVAMMLSIPLLGERVGPWRWVAAAIAFSGAVILTEPGTEAFQPIALVALTAAVFLGAETILIKKLVDNEPQLRILAINNFIGACLALTAASFFWRPPLPEQWLLMAALGVTMVCVQALFIQALKRGDASFVTPFFYTTLLFAGFYDFLVFNAHPSTAGLIGATLIILGAMTIAWRERVARRKQPSV</sequence>
<feature type="transmembrane region" description="Helical" evidence="6">
    <location>
        <begin position="248"/>
        <end position="268"/>
    </location>
</feature>
<dbReference type="PANTHER" id="PTHR22911:SF6">
    <property type="entry name" value="SOLUTE CARRIER FAMILY 35 MEMBER G1"/>
    <property type="match status" value="1"/>
</dbReference>
<evidence type="ECO:0000313" key="9">
    <source>
        <dbReference type="Proteomes" id="UP000242763"/>
    </source>
</evidence>
<accession>A0A1I3JTH7</accession>
<evidence type="ECO:0000256" key="6">
    <source>
        <dbReference type="SAM" id="Phobius"/>
    </source>
</evidence>
<name>A0A1I3JTH7_9HYPH</name>
<dbReference type="PANTHER" id="PTHR22911">
    <property type="entry name" value="ACYL-MALONYL CONDENSING ENZYME-RELATED"/>
    <property type="match status" value="1"/>
</dbReference>
<evidence type="ECO:0000313" key="8">
    <source>
        <dbReference type="EMBL" id="SFI63567.1"/>
    </source>
</evidence>
<evidence type="ECO:0000256" key="5">
    <source>
        <dbReference type="ARBA" id="ARBA00023136"/>
    </source>
</evidence>
<evidence type="ECO:0000256" key="1">
    <source>
        <dbReference type="ARBA" id="ARBA00004141"/>
    </source>
</evidence>
<feature type="transmembrane region" description="Helical" evidence="6">
    <location>
        <begin position="274"/>
        <end position="292"/>
    </location>
</feature>
<evidence type="ECO:0000256" key="4">
    <source>
        <dbReference type="ARBA" id="ARBA00022989"/>
    </source>
</evidence>
<evidence type="ECO:0000256" key="3">
    <source>
        <dbReference type="ARBA" id="ARBA00022692"/>
    </source>
</evidence>
<keyword evidence="3 6" id="KW-0812">Transmembrane</keyword>
<gene>
    <name evidence="8" type="ORF">SAMN03080618_00995</name>
</gene>
<dbReference type="OrthoDB" id="7818056at2"/>
<feature type="transmembrane region" description="Helical" evidence="6">
    <location>
        <begin position="192"/>
        <end position="213"/>
    </location>
</feature>
<dbReference type="GO" id="GO:0016020">
    <property type="term" value="C:membrane"/>
    <property type="evidence" value="ECO:0007669"/>
    <property type="project" value="UniProtKB-SubCell"/>
</dbReference>
<comment type="similarity">
    <text evidence="2">Belongs to the drug/metabolite transporter (DMT) superfamily. 10 TMS drug/metabolite exporter (DME) (TC 2.A.7.3) family.</text>
</comment>
<evidence type="ECO:0000256" key="2">
    <source>
        <dbReference type="ARBA" id="ARBA00009853"/>
    </source>
</evidence>
<organism evidence="8 9">
    <name type="scientific">Aquamicrobium aerolatum DSM 21857</name>
    <dbReference type="NCBI Taxonomy" id="1121003"/>
    <lineage>
        <taxon>Bacteria</taxon>
        <taxon>Pseudomonadati</taxon>
        <taxon>Pseudomonadota</taxon>
        <taxon>Alphaproteobacteria</taxon>
        <taxon>Hyphomicrobiales</taxon>
        <taxon>Phyllobacteriaceae</taxon>
        <taxon>Aerobium</taxon>
    </lineage>
</organism>
<feature type="domain" description="EamA" evidence="7">
    <location>
        <begin position="18"/>
        <end position="151"/>
    </location>
</feature>
<evidence type="ECO:0000259" key="7">
    <source>
        <dbReference type="Pfam" id="PF00892"/>
    </source>
</evidence>